<proteinExistence type="predicted"/>
<dbReference type="EMBL" id="JABCKI010005718">
    <property type="protein sequence ID" value="KAG5639553.1"/>
    <property type="molecule type" value="Genomic_DNA"/>
</dbReference>
<dbReference type="OrthoDB" id="2576334at2759"/>
<feature type="compositionally biased region" description="Basic and acidic residues" evidence="1">
    <location>
        <begin position="271"/>
        <end position="287"/>
    </location>
</feature>
<keyword evidence="3" id="KW-1185">Reference proteome</keyword>
<feature type="compositionally biased region" description="Low complexity" evidence="1">
    <location>
        <begin position="185"/>
        <end position="224"/>
    </location>
</feature>
<evidence type="ECO:0000313" key="3">
    <source>
        <dbReference type="Proteomes" id="UP000717328"/>
    </source>
</evidence>
<dbReference type="AlphaFoldDB" id="A0A9P7K734"/>
<organism evidence="2 3">
    <name type="scientific">Sphagnurus paluster</name>
    <dbReference type="NCBI Taxonomy" id="117069"/>
    <lineage>
        <taxon>Eukaryota</taxon>
        <taxon>Fungi</taxon>
        <taxon>Dikarya</taxon>
        <taxon>Basidiomycota</taxon>
        <taxon>Agaricomycotina</taxon>
        <taxon>Agaricomycetes</taxon>
        <taxon>Agaricomycetidae</taxon>
        <taxon>Agaricales</taxon>
        <taxon>Tricholomatineae</taxon>
        <taxon>Lyophyllaceae</taxon>
        <taxon>Sphagnurus</taxon>
    </lineage>
</organism>
<accession>A0A9P7K734</accession>
<reference evidence="2" key="2">
    <citation type="submission" date="2021-10" db="EMBL/GenBank/DDBJ databases">
        <title>Phylogenomics reveals ancestral predisposition of the termite-cultivated fungus Termitomyces towards a domesticated lifestyle.</title>
        <authorList>
            <person name="Auxier B."/>
            <person name="Grum-Grzhimaylo A."/>
            <person name="Cardenas M.E."/>
            <person name="Lodge J.D."/>
            <person name="Laessoe T."/>
            <person name="Pedersen O."/>
            <person name="Smith M.E."/>
            <person name="Kuyper T.W."/>
            <person name="Franco-Molano E.A."/>
            <person name="Baroni T.J."/>
            <person name="Aanen D.K."/>
        </authorList>
    </citation>
    <scope>NUCLEOTIDE SEQUENCE</scope>
    <source>
        <strain evidence="2">D49</strain>
    </source>
</reference>
<evidence type="ECO:0000256" key="1">
    <source>
        <dbReference type="SAM" id="MobiDB-lite"/>
    </source>
</evidence>
<evidence type="ECO:0000313" key="2">
    <source>
        <dbReference type="EMBL" id="KAG5639553.1"/>
    </source>
</evidence>
<comment type="caution">
    <text evidence="2">The sequence shown here is derived from an EMBL/GenBank/DDBJ whole genome shotgun (WGS) entry which is preliminary data.</text>
</comment>
<dbReference type="Proteomes" id="UP000717328">
    <property type="component" value="Unassembled WGS sequence"/>
</dbReference>
<feature type="region of interest" description="Disordered" evidence="1">
    <location>
        <begin position="178"/>
        <end position="233"/>
    </location>
</feature>
<reference evidence="2" key="1">
    <citation type="submission" date="2021-02" db="EMBL/GenBank/DDBJ databases">
        <authorList>
            <person name="Nieuwenhuis M."/>
            <person name="Van De Peppel L.J.J."/>
        </authorList>
    </citation>
    <scope>NUCLEOTIDE SEQUENCE</scope>
    <source>
        <strain evidence="2">D49</strain>
    </source>
</reference>
<sequence>MLGFDFAIASIPLSSDENPPSPLFFDNSNTAVQYNGSWTAVTQNGVPNGTVSAPFRKTTEVGASVSLSFSGASAVVVKGPVSSESGLYSVSERKPDIAPTRPPPPPAPMVTSLDHSVHTAFDTRSIHTDTHSTTNLITGFGHQRMQSTASSEAGLSFSQASQMDPDPFARWDRSHQIAFRPPRAPTSDPTTPSSTSTRQRSIFRASMQRVASSSSSMAGSSRQGHIPVPDYIPLSPRKPLPNIPVPSYDAALRAPELTPQDVKDFSSFQFADEHAFEHEHAPPQYER</sequence>
<gene>
    <name evidence="2" type="ORF">H0H81_012224</name>
</gene>
<protein>
    <submittedName>
        <fullName evidence="2">Uncharacterized protein</fullName>
    </submittedName>
</protein>
<name>A0A9P7K734_9AGAR</name>
<feature type="region of interest" description="Disordered" evidence="1">
    <location>
        <begin position="263"/>
        <end position="287"/>
    </location>
</feature>